<dbReference type="Proteomes" id="UP000250572">
    <property type="component" value="Unassembled WGS sequence"/>
</dbReference>
<gene>
    <name evidence="1" type="ORF">CCH79_00003875</name>
</gene>
<evidence type="ECO:0000313" key="2">
    <source>
        <dbReference type="Proteomes" id="UP000250572"/>
    </source>
</evidence>
<dbReference type="AlphaFoldDB" id="A0A315VCB4"/>
<accession>A0A315VCB4</accession>
<organism evidence="1 2">
    <name type="scientific">Gambusia affinis</name>
    <name type="common">Western mosquitofish</name>
    <name type="synonym">Heterandria affinis</name>
    <dbReference type="NCBI Taxonomy" id="33528"/>
    <lineage>
        <taxon>Eukaryota</taxon>
        <taxon>Metazoa</taxon>
        <taxon>Chordata</taxon>
        <taxon>Craniata</taxon>
        <taxon>Vertebrata</taxon>
        <taxon>Euteleostomi</taxon>
        <taxon>Actinopterygii</taxon>
        <taxon>Neopterygii</taxon>
        <taxon>Teleostei</taxon>
        <taxon>Neoteleostei</taxon>
        <taxon>Acanthomorphata</taxon>
        <taxon>Ovalentaria</taxon>
        <taxon>Atherinomorphae</taxon>
        <taxon>Cyprinodontiformes</taxon>
        <taxon>Poeciliidae</taxon>
        <taxon>Poeciliinae</taxon>
        <taxon>Gambusia</taxon>
    </lineage>
</organism>
<comment type="caution">
    <text evidence="1">The sequence shown here is derived from an EMBL/GenBank/DDBJ whole genome shotgun (WGS) entry which is preliminary data.</text>
</comment>
<keyword evidence="2" id="KW-1185">Reference proteome</keyword>
<reference evidence="1 2" key="1">
    <citation type="journal article" date="2018" name="G3 (Bethesda)">
        <title>A High-Quality Reference Genome for the Invasive Mosquitofish Gambusia affinis Using a Chicago Library.</title>
        <authorList>
            <person name="Hoffberg S.L."/>
            <person name="Troendle N.J."/>
            <person name="Glenn T.C."/>
            <person name="Mahmud O."/>
            <person name="Louha S."/>
            <person name="Chalopin D."/>
            <person name="Bennetzen J.L."/>
            <person name="Mauricio R."/>
        </authorList>
    </citation>
    <scope>NUCLEOTIDE SEQUENCE [LARGE SCALE GENOMIC DNA]</scope>
    <source>
        <strain evidence="1">NE01/NJP1002.9</strain>
        <tissue evidence="1">Muscle</tissue>
    </source>
</reference>
<sequence>MDFFKAEEPTPNSGINAFSHSCTPNGELDLITEIINGCDEQQNGSLSAPLPLPPPPDRYWRTMEDEDVLNRDGFALLQNLQPTSKPVLVPRGTADPLFRFSWQIFSSDVVVASLEEHRAERERSSRRERERVIRKCLIGLEMTGQSESFLPSSHSSTHSKHKRTAFMSMSSIPLVSHGVRLSVAFVCRREGDKPRGPDHRDGLDLRGLSNRCLPTAASWLRPPISTPCLSRGS</sequence>
<evidence type="ECO:0000313" key="1">
    <source>
        <dbReference type="EMBL" id="PWA20374.1"/>
    </source>
</evidence>
<dbReference type="EMBL" id="NHOQ01001971">
    <property type="protein sequence ID" value="PWA20374.1"/>
    <property type="molecule type" value="Genomic_DNA"/>
</dbReference>
<proteinExistence type="predicted"/>
<protein>
    <submittedName>
        <fullName evidence="1">Uncharacterized protein</fullName>
    </submittedName>
</protein>
<name>A0A315VCB4_GAMAF</name>